<dbReference type="PANTHER" id="PTHR42718:SF46">
    <property type="entry name" value="BLR6921 PROTEIN"/>
    <property type="match status" value="1"/>
</dbReference>
<keyword evidence="3" id="KW-1003">Cell membrane</keyword>
<dbReference type="InterPro" id="IPR036259">
    <property type="entry name" value="MFS_trans_sf"/>
</dbReference>
<organism evidence="9 10">
    <name type="scientific">Aliirhizobium smilacinae</name>
    <dbReference type="NCBI Taxonomy" id="1395944"/>
    <lineage>
        <taxon>Bacteria</taxon>
        <taxon>Pseudomonadati</taxon>
        <taxon>Pseudomonadota</taxon>
        <taxon>Alphaproteobacteria</taxon>
        <taxon>Hyphomicrobiales</taxon>
        <taxon>Rhizobiaceae</taxon>
        <taxon>Aliirhizobium</taxon>
    </lineage>
</organism>
<dbReference type="CDD" id="cd17321">
    <property type="entry name" value="MFS_MMR_MDR_like"/>
    <property type="match status" value="1"/>
</dbReference>
<keyword evidence="6 7" id="KW-0472">Membrane</keyword>
<dbReference type="AlphaFoldDB" id="A0A5C4XEA4"/>
<feature type="transmembrane region" description="Helical" evidence="7">
    <location>
        <begin position="338"/>
        <end position="356"/>
    </location>
</feature>
<dbReference type="Proteomes" id="UP000311605">
    <property type="component" value="Unassembled WGS sequence"/>
</dbReference>
<dbReference type="OrthoDB" id="2414439at2"/>
<dbReference type="Gene3D" id="1.20.1720.10">
    <property type="entry name" value="Multidrug resistance protein D"/>
    <property type="match status" value="1"/>
</dbReference>
<evidence type="ECO:0000256" key="6">
    <source>
        <dbReference type="ARBA" id="ARBA00023136"/>
    </source>
</evidence>
<dbReference type="RefSeq" id="WP_139678037.1">
    <property type="nucleotide sequence ID" value="NZ_VDMN01000005.1"/>
</dbReference>
<protein>
    <submittedName>
        <fullName evidence="9">MFS transporter</fullName>
    </submittedName>
</protein>
<dbReference type="GO" id="GO:0022857">
    <property type="term" value="F:transmembrane transporter activity"/>
    <property type="evidence" value="ECO:0007669"/>
    <property type="project" value="InterPro"/>
</dbReference>
<feature type="transmembrane region" description="Helical" evidence="7">
    <location>
        <begin position="362"/>
        <end position="389"/>
    </location>
</feature>
<proteinExistence type="predicted"/>
<evidence type="ECO:0000313" key="9">
    <source>
        <dbReference type="EMBL" id="TNM61589.1"/>
    </source>
</evidence>
<evidence type="ECO:0000256" key="1">
    <source>
        <dbReference type="ARBA" id="ARBA00004651"/>
    </source>
</evidence>
<reference evidence="9 10" key="1">
    <citation type="submission" date="2019-06" db="EMBL/GenBank/DDBJ databases">
        <title>The draft genome of Rhizobium smilacinae PTYR-5.</title>
        <authorList>
            <person name="Liu L."/>
            <person name="Li L."/>
            <person name="Zhang X."/>
        </authorList>
    </citation>
    <scope>NUCLEOTIDE SEQUENCE [LARGE SCALE GENOMIC DNA]</scope>
    <source>
        <strain evidence="9 10">PTYR-5</strain>
    </source>
</reference>
<feature type="transmembrane region" description="Helical" evidence="7">
    <location>
        <begin position="410"/>
        <end position="430"/>
    </location>
</feature>
<evidence type="ECO:0000256" key="5">
    <source>
        <dbReference type="ARBA" id="ARBA00022989"/>
    </source>
</evidence>
<evidence type="ECO:0000256" key="7">
    <source>
        <dbReference type="SAM" id="Phobius"/>
    </source>
</evidence>
<dbReference type="Gene3D" id="1.20.1250.20">
    <property type="entry name" value="MFS general substrate transporter like domains"/>
    <property type="match status" value="1"/>
</dbReference>
<keyword evidence="5 7" id="KW-1133">Transmembrane helix</keyword>
<dbReference type="Pfam" id="PF07690">
    <property type="entry name" value="MFS_1"/>
    <property type="match status" value="1"/>
</dbReference>
<evidence type="ECO:0000256" key="3">
    <source>
        <dbReference type="ARBA" id="ARBA00022475"/>
    </source>
</evidence>
<feature type="domain" description="Major facilitator superfamily (MFS) profile" evidence="8">
    <location>
        <begin position="19"/>
        <end position="462"/>
    </location>
</feature>
<feature type="transmembrane region" description="Helical" evidence="7">
    <location>
        <begin position="53"/>
        <end position="73"/>
    </location>
</feature>
<feature type="transmembrane region" description="Helical" evidence="7">
    <location>
        <begin position="436"/>
        <end position="458"/>
    </location>
</feature>
<keyword evidence="4 7" id="KW-0812">Transmembrane</keyword>
<evidence type="ECO:0000259" key="8">
    <source>
        <dbReference type="PROSITE" id="PS50850"/>
    </source>
</evidence>
<accession>A0A5C4XEA4</accession>
<feature type="transmembrane region" description="Helical" evidence="7">
    <location>
        <begin position="236"/>
        <end position="253"/>
    </location>
</feature>
<comment type="subcellular location">
    <subcellularLocation>
        <location evidence="1">Cell membrane</location>
        <topology evidence="1">Multi-pass membrane protein</topology>
    </subcellularLocation>
</comment>
<dbReference type="PANTHER" id="PTHR42718">
    <property type="entry name" value="MAJOR FACILITATOR SUPERFAMILY MULTIDRUG TRANSPORTER MFSC"/>
    <property type="match status" value="1"/>
</dbReference>
<dbReference type="PROSITE" id="PS50850">
    <property type="entry name" value="MFS"/>
    <property type="match status" value="1"/>
</dbReference>
<feature type="transmembrane region" description="Helical" evidence="7">
    <location>
        <begin position="306"/>
        <end position="326"/>
    </location>
</feature>
<evidence type="ECO:0000256" key="4">
    <source>
        <dbReference type="ARBA" id="ARBA00022692"/>
    </source>
</evidence>
<keyword evidence="10" id="KW-1185">Reference proteome</keyword>
<evidence type="ECO:0000313" key="10">
    <source>
        <dbReference type="Proteomes" id="UP000311605"/>
    </source>
</evidence>
<feature type="transmembrane region" description="Helical" evidence="7">
    <location>
        <begin position="206"/>
        <end position="224"/>
    </location>
</feature>
<name>A0A5C4XEA4_9HYPH</name>
<sequence length="483" mass="50084">MASSTDGGSAPTSARRALTLLIILAAQLMLCMDLLIVVVALPRIEQDLSFTPAALTWVLNAFGLAFGGLLLLGGRLGDMVGQVRAFRIGIVIFIAASLLGGLAQTAAILVIARVLQGLGAALAGPSVLALVMVTARDADERARGLSLFIAVSSVGASAGLILGGVLTEFLSWRWSLLINVPIGAVVVMAIGKLVAETHPKQARLDVGGALTATLGSVALVYGFISAADHGWTSPGTIGSFVIAAAMIVTFFRIERTHAEPLLDLELVRNGSRLGGLAVMALIVGVHFAVLFMLVQYLQRELHYTPLVAGLAYLPLTMTVFVISHFVPKMLGRFGPRSLLVTGSILVAASLIGFAFLGPDNAFFPSVFVPLLVHAAGIALVFAPGTVAIMHGVPDKHAGSASGLLQMDQQIGGALGIAAIASIYSFAVVPGEYTSGLPAAFGSGAAIALISALIAWFCVRNPNDTDRAVHDRKPDEPRVTECAG</sequence>
<keyword evidence="2" id="KW-0813">Transport</keyword>
<gene>
    <name evidence="9" type="ORF">FHP24_20145</name>
</gene>
<feature type="transmembrane region" description="Helical" evidence="7">
    <location>
        <begin position="85"/>
        <end position="111"/>
    </location>
</feature>
<feature type="transmembrane region" description="Helical" evidence="7">
    <location>
        <begin position="20"/>
        <end position="41"/>
    </location>
</feature>
<dbReference type="InterPro" id="IPR011701">
    <property type="entry name" value="MFS"/>
</dbReference>
<dbReference type="GO" id="GO:0005886">
    <property type="term" value="C:plasma membrane"/>
    <property type="evidence" value="ECO:0007669"/>
    <property type="project" value="UniProtKB-SubCell"/>
</dbReference>
<evidence type="ECO:0000256" key="2">
    <source>
        <dbReference type="ARBA" id="ARBA00022448"/>
    </source>
</evidence>
<dbReference type="SUPFAM" id="SSF103473">
    <property type="entry name" value="MFS general substrate transporter"/>
    <property type="match status" value="1"/>
</dbReference>
<feature type="transmembrane region" description="Helical" evidence="7">
    <location>
        <begin position="147"/>
        <end position="166"/>
    </location>
</feature>
<feature type="transmembrane region" description="Helical" evidence="7">
    <location>
        <begin position="172"/>
        <end position="194"/>
    </location>
</feature>
<dbReference type="InterPro" id="IPR020846">
    <property type="entry name" value="MFS_dom"/>
</dbReference>
<feature type="transmembrane region" description="Helical" evidence="7">
    <location>
        <begin position="273"/>
        <end position="294"/>
    </location>
</feature>
<feature type="transmembrane region" description="Helical" evidence="7">
    <location>
        <begin position="117"/>
        <end position="135"/>
    </location>
</feature>
<comment type="caution">
    <text evidence="9">The sequence shown here is derived from an EMBL/GenBank/DDBJ whole genome shotgun (WGS) entry which is preliminary data.</text>
</comment>
<dbReference type="EMBL" id="VDMN01000005">
    <property type="protein sequence ID" value="TNM61589.1"/>
    <property type="molecule type" value="Genomic_DNA"/>
</dbReference>